<dbReference type="GO" id="GO:0046872">
    <property type="term" value="F:metal ion binding"/>
    <property type="evidence" value="ECO:0007669"/>
    <property type="project" value="UniProtKB-UniRule"/>
</dbReference>
<comment type="similarity">
    <text evidence="6">Belongs to the peptidase M24A family. Methionine aminopeptidase type 1 subfamily.</text>
</comment>
<evidence type="ECO:0000256" key="5">
    <source>
        <dbReference type="ARBA" id="ARBA00022801"/>
    </source>
</evidence>
<feature type="binding site" evidence="6">
    <location>
        <position position="274"/>
    </location>
    <ligand>
        <name>a divalent metal cation</name>
        <dbReference type="ChEBI" id="CHEBI:60240"/>
        <label>2</label>
        <note>catalytic</note>
    </ligand>
</feature>
<dbReference type="SUPFAM" id="SSF103642">
    <property type="entry name" value="Sec-C motif"/>
    <property type="match status" value="1"/>
</dbReference>
<accession>A0A445N2H6</accession>
<comment type="cofactor">
    <cofactor evidence="6">
        <name>Co(2+)</name>
        <dbReference type="ChEBI" id="CHEBI:48828"/>
    </cofactor>
    <cofactor evidence="6">
        <name>Zn(2+)</name>
        <dbReference type="ChEBI" id="CHEBI:29105"/>
    </cofactor>
    <cofactor evidence="6">
        <name>Mn(2+)</name>
        <dbReference type="ChEBI" id="CHEBI:29035"/>
    </cofactor>
    <cofactor evidence="6">
        <name>Fe(2+)</name>
        <dbReference type="ChEBI" id="CHEBI:29033"/>
    </cofactor>
    <text evidence="6">Binds 2 divalent metal cations per subunit. Has a high-affinity and a low affinity metal-binding site. The true nature of the physiological cofactor is under debate. The enzyme is active with cobalt, zinc, manganese or divalent iron ions. Most likely, methionine aminopeptidases function as mononuclear Fe(2+)-metalloproteases under physiological conditions, and the catalytically relevant metal-binding site has been assigned to the histidine-containing high-affinity site.</text>
</comment>
<comment type="catalytic activity">
    <reaction evidence="6 7">
        <text>Release of N-terminal amino acids, preferentially methionine, from peptides and arylamides.</text>
        <dbReference type="EC" id="3.4.11.18"/>
    </reaction>
</comment>
<gene>
    <name evidence="6" type="primary">map</name>
    <name evidence="9" type="ORF">PITCH_A780035</name>
</gene>
<evidence type="ECO:0000313" key="9">
    <source>
        <dbReference type="EMBL" id="SPD75905.1"/>
    </source>
</evidence>
<dbReference type="InterPro" id="IPR036005">
    <property type="entry name" value="Creatinase/aminopeptidase-like"/>
</dbReference>
<dbReference type="EMBL" id="OJIN01000223">
    <property type="protein sequence ID" value="SPD75905.1"/>
    <property type="molecule type" value="Genomic_DNA"/>
</dbReference>
<dbReference type="Pfam" id="PF02810">
    <property type="entry name" value="SEC-C"/>
    <property type="match status" value="1"/>
</dbReference>
<feature type="binding site" evidence="6">
    <location>
        <position position="217"/>
    </location>
    <ligand>
        <name>substrate</name>
    </ligand>
</feature>
<name>A0A445N2H6_9BACT</name>
<dbReference type="InterPro" id="IPR001714">
    <property type="entry name" value="Pept_M24_MAP"/>
</dbReference>
<dbReference type="Gene3D" id="3.10.450.50">
    <property type="match status" value="1"/>
</dbReference>
<organism evidence="9">
    <name type="scientific">uncultured Desulfobacterium sp</name>
    <dbReference type="NCBI Taxonomy" id="201089"/>
    <lineage>
        <taxon>Bacteria</taxon>
        <taxon>Pseudomonadati</taxon>
        <taxon>Thermodesulfobacteriota</taxon>
        <taxon>Desulfobacteria</taxon>
        <taxon>Desulfobacterales</taxon>
        <taxon>Desulfobacteriaceae</taxon>
        <taxon>Desulfobacterium</taxon>
        <taxon>environmental samples</taxon>
    </lineage>
</organism>
<dbReference type="GO" id="GO:0004239">
    <property type="term" value="F:initiator methionyl aminopeptidase activity"/>
    <property type="evidence" value="ECO:0007669"/>
    <property type="project" value="UniProtKB-UniRule"/>
</dbReference>
<protein>
    <recommendedName>
        <fullName evidence="6 7">Methionine aminopeptidase</fullName>
        <shortName evidence="6">MAP</shortName>
        <shortName evidence="6">MetAP</shortName>
        <ecNumber evidence="6 7">3.4.11.18</ecNumber>
    </recommendedName>
    <alternativeName>
        <fullName evidence="6">Peptidase M</fullName>
    </alternativeName>
</protein>
<dbReference type="GO" id="GO:0070006">
    <property type="term" value="F:metalloaminopeptidase activity"/>
    <property type="evidence" value="ECO:0007669"/>
    <property type="project" value="UniProtKB-UniRule"/>
</dbReference>
<dbReference type="InterPro" id="IPR004027">
    <property type="entry name" value="SEC_C_motif"/>
</dbReference>
<evidence type="ECO:0000256" key="3">
    <source>
        <dbReference type="ARBA" id="ARBA00022670"/>
    </source>
</evidence>
<evidence type="ECO:0000259" key="8">
    <source>
        <dbReference type="Pfam" id="PF00557"/>
    </source>
</evidence>
<feature type="binding site" evidence="6">
    <location>
        <position position="274"/>
    </location>
    <ligand>
        <name>a divalent metal cation</name>
        <dbReference type="ChEBI" id="CHEBI:60240"/>
        <label>1</label>
    </ligand>
</feature>
<dbReference type="NCBIfam" id="TIGR00500">
    <property type="entry name" value="met_pdase_I"/>
    <property type="match status" value="1"/>
</dbReference>
<dbReference type="NCBIfam" id="NF008970">
    <property type="entry name" value="PRK12318.1"/>
    <property type="match status" value="1"/>
</dbReference>
<feature type="domain" description="Peptidase M24" evidence="8">
    <location>
        <begin position="53"/>
        <end position="281"/>
    </location>
</feature>
<dbReference type="SUPFAM" id="SSF55920">
    <property type="entry name" value="Creatinase/aminopeptidase"/>
    <property type="match status" value="1"/>
</dbReference>
<evidence type="ECO:0000256" key="4">
    <source>
        <dbReference type="ARBA" id="ARBA00022723"/>
    </source>
</evidence>
<dbReference type="AlphaFoldDB" id="A0A445N2H6"/>
<feature type="binding site" evidence="6">
    <location>
        <position position="147"/>
    </location>
    <ligand>
        <name>a divalent metal cation</name>
        <dbReference type="ChEBI" id="CHEBI:60240"/>
        <label>1</label>
    </ligand>
</feature>
<dbReference type="PANTHER" id="PTHR43330">
    <property type="entry name" value="METHIONINE AMINOPEPTIDASE"/>
    <property type="match status" value="1"/>
</dbReference>
<dbReference type="InterPro" id="IPR000994">
    <property type="entry name" value="Pept_M24"/>
</dbReference>
<feature type="binding site" evidence="6">
    <location>
        <position position="119"/>
    </location>
    <ligand>
        <name>substrate</name>
    </ligand>
</feature>
<comment type="subunit">
    <text evidence="6">Monomer.</text>
</comment>
<feature type="binding site" evidence="6">
    <location>
        <position position="136"/>
    </location>
    <ligand>
        <name>a divalent metal cation</name>
        <dbReference type="ChEBI" id="CHEBI:60240"/>
        <label>1</label>
    </ligand>
</feature>
<reference evidence="9" key="1">
    <citation type="submission" date="2018-01" db="EMBL/GenBank/DDBJ databases">
        <authorList>
            <person name="Regsiter A."/>
            <person name="William W."/>
        </authorList>
    </citation>
    <scope>NUCLEOTIDE SEQUENCE</scope>
    <source>
        <strain evidence="9">TRIP AH-1</strain>
    </source>
</reference>
<dbReference type="CDD" id="cd01086">
    <property type="entry name" value="MetAP1"/>
    <property type="match status" value="1"/>
</dbReference>
<feature type="binding site" evidence="6">
    <location>
        <position position="243"/>
    </location>
    <ligand>
        <name>a divalent metal cation</name>
        <dbReference type="ChEBI" id="CHEBI:60240"/>
        <label>2</label>
        <note>catalytic</note>
    </ligand>
</feature>
<dbReference type="GO" id="GO:0006508">
    <property type="term" value="P:proteolysis"/>
    <property type="evidence" value="ECO:0007669"/>
    <property type="project" value="UniProtKB-KW"/>
</dbReference>
<comment type="function">
    <text evidence="1 6">Removes the N-terminal methionine from nascent proteins. The N-terminal methionine is often cleaved when the second residue in the primary sequence is small and uncharged (Met-Ala-, Cys, Gly, Pro, Ser, Thr, or Val). Requires deformylation of the N(alpha)-formylated initiator methionine before it can be hydrolyzed.</text>
</comment>
<dbReference type="PANTHER" id="PTHR43330:SF8">
    <property type="entry name" value="METHIONINE AMINOPEPTIDASE 1D, MITOCHONDRIAL"/>
    <property type="match status" value="1"/>
</dbReference>
<feature type="binding site" evidence="6">
    <location>
        <position position="210"/>
    </location>
    <ligand>
        <name>a divalent metal cation</name>
        <dbReference type="ChEBI" id="CHEBI:60240"/>
        <label>2</label>
        <note>catalytic</note>
    </ligand>
</feature>
<dbReference type="HAMAP" id="MF_01974">
    <property type="entry name" value="MetAP_1"/>
    <property type="match status" value="1"/>
</dbReference>
<evidence type="ECO:0000256" key="6">
    <source>
        <dbReference type="HAMAP-Rule" id="MF_01974"/>
    </source>
</evidence>
<sequence length="292" mass="31455">MNRIGRNDPCPCGSGLKYKKCCLAKKTSEEIGDVKNLYYQRHKIQLKDNGAIEGIRAAGLLALSTLDVAEAIIKPGITTDEINTMVHDFTVSHGAVPAPLNYRGFPKSVCVSINEVICHGIPGKRVLADGDIVNVDVTPILNGFYADVSKTFFVGSPGDDAKKIVSVAKECLRLGISMVRPGNTVGDIGWIIQKYAEGQGCSVVREFVGHGVGLGFHEPPQIPHYGRKGNGIRLVPGMVFTIEPMINLGDSTLRILEDNWTAVTADGSLSAQFEQTILVTEDGCESLTPFDL</sequence>
<evidence type="ECO:0000256" key="1">
    <source>
        <dbReference type="ARBA" id="ARBA00002521"/>
    </source>
</evidence>
<keyword evidence="5 6" id="KW-0378">Hydrolase</keyword>
<keyword evidence="4 6" id="KW-0479">Metal-binding</keyword>
<evidence type="ECO:0000256" key="7">
    <source>
        <dbReference type="RuleBase" id="RU003653"/>
    </source>
</evidence>
<dbReference type="Pfam" id="PF00557">
    <property type="entry name" value="Peptidase_M24"/>
    <property type="match status" value="1"/>
</dbReference>
<proteinExistence type="inferred from homology"/>
<dbReference type="PROSITE" id="PS00680">
    <property type="entry name" value="MAP_1"/>
    <property type="match status" value="1"/>
</dbReference>
<dbReference type="Gene3D" id="3.90.230.10">
    <property type="entry name" value="Creatinase/methionine aminopeptidase superfamily"/>
    <property type="match status" value="1"/>
</dbReference>
<dbReference type="EC" id="3.4.11.18" evidence="6 7"/>
<evidence type="ECO:0000256" key="2">
    <source>
        <dbReference type="ARBA" id="ARBA00022438"/>
    </source>
</evidence>
<feature type="binding site" evidence="6">
    <location>
        <position position="147"/>
    </location>
    <ligand>
        <name>a divalent metal cation</name>
        <dbReference type="ChEBI" id="CHEBI:60240"/>
        <label>2</label>
        <note>catalytic</note>
    </ligand>
</feature>
<dbReference type="InterPro" id="IPR002467">
    <property type="entry name" value="Pept_M24A_MAP1"/>
</dbReference>
<dbReference type="PRINTS" id="PR00599">
    <property type="entry name" value="MAPEPTIDASE"/>
</dbReference>
<keyword evidence="3 6" id="KW-0645">Protease</keyword>
<keyword evidence="2 6" id="KW-0031">Aminopeptidase</keyword>